<dbReference type="GO" id="GO:0019221">
    <property type="term" value="P:cytokine-mediated signaling pathway"/>
    <property type="evidence" value="ECO:0007669"/>
    <property type="project" value="TreeGrafter"/>
</dbReference>
<dbReference type="EC" id="2.7.10.2" evidence="16"/>
<dbReference type="SUPFAM" id="SSF47031">
    <property type="entry name" value="Second domain of FERM"/>
    <property type="match status" value="1"/>
</dbReference>
<feature type="binding site" evidence="13">
    <location>
        <begin position="814"/>
        <end position="822"/>
    </location>
    <ligand>
        <name>ATP</name>
        <dbReference type="ChEBI" id="CHEBI:30616"/>
    </ligand>
</feature>
<dbReference type="PROSITE" id="PS00109">
    <property type="entry name" value="PROTEIN_KINASE_TYR"/>
    <property type="match status" value="1"/>
</dbReference>
<evidence type="ECO:0000256" key="2">
    <source>
        <dbReference type="ARBA" id="ARBA00022553"/>
    </source>
</evidence>
<dbReference type="FunFam" id="3.30.200.20:FF:000135">
    <property type="entry name" value="Tyrosine-protein kinase"/>
    <property type="match status" value="1"/>
</dbReference>
<dbReference type="PROSITE" id="PS00107">
    <property type="entry name" value="PROTEIN_KINASE_ATP"/>
    <property type="match status" value="1"/>
</dbReference>
<keyword evidence="3 16" id="KW-0808">Transferase</keyword>
<evidence type="ECO:0000256" key="3">
    <source>
        <dbReference type="ARBA" id="ARBA00022679"/>
    </source>
</evidence>
<protein>
    <recommendedName>
        <fullName evidence="16">Tyrosine-protein kinase</fullName>
        <ecNumber evidence="16">2.7.10.2</ecNumber>
    </recommendedName>
</protein>
<dbReference type="GO" id="GO:0008284">
    <property type="term" value="P:positive regulation of cell population proliferation"/>
    <property type="evidence" value="ECO:0007669"/>
    <property type="project" value="UniProtKB-ARBA"/>
</dbReference>
<dbReference type="GO" id="GO:0004715">
    <property type="term" value="F:non-membrane spanning protein tyrosine kinase activity"/>
    <property type="evidence" value="ECO:0007669"/>
    <property type="project" value="UniProtKB-EC"/>
</dbReference>
<dbReference type="PRINTS" id="PR01823">
    <property type="entry name" value="JANUSKINASE"/>
</dbReference>
<sequence length="1063" mass="121728">MDLSEEESAPLVIRDRGGSQRSSSSTGPGLQVHLYFFPATKDANMMYISFGQISAENVCIQAAMKCGILPVYQSLFALASSDLSFWYPPSHMFNTDENLQVHFRVRFFFGNWYENGPRTSYRYSLTRDSISPVLDYCVINYLFAQLRNDFIASEAGVSPPLSAQEECLGLAVLDLWRMAKERRQSVRELCKSVSYKSCLPKSHRHDIQKRNRLDRYRIRNTLKHFLKKLGNCSVDECSLKLKYLIELARIEPSLGNEIFKIEVSTDNFGRYWCYGHEWQTFCDFQEIIDISIKRVCHENVPQDSRMVTITRRDDRCLEAKFPSLKEALSFVSLVDGYFRLTTDSTHYFCQDIAPPSILEGIRNHCHGPITSEFAVHKLKRSGFKGGTFLLRQSPENYDNFFLTVCVQTPLGLDYKDCLIIKNETFSLPGVHKTFSSLRELTNFYQHNKLLLAEVPVKLGHCCPPRSKDLTNLIIIRKSSSVEAQESPTPERNKFSHIQFHMIKYEDLKWDESLGQGSFSRIFRGTKMDIRDGEKRETEVLLKELDGLHKNCWESFFEAASLMSQISHRHLLLVYGVSVFGAKNIMVQEFVKYGALDLYLKRGRSVSVSWKLDVAKQLASALNFLEEKNIVHGNICAKNLLLAREGDPSQGSSPFIKLSDPGINVSFAFPLCAVILDRIPWVAPEVLEAPDNLTLECDKWSFGATLWEIFNNGNAPLRGWDLDRKRQFYETFQQLPPSQWTELADLISQCMDYQAAFRPSCRSIIRQLNSLITSDYVILHATEPVTQSPVWRALSPAQHDQTLFEERHLRYISPLGKGNFGSVELCRYDPLGDNTGELVAVKKLQPNKQSTLKDFQKEVNTLSVMHCDYIVKYRGVCYSMGRLSMSLVMEYLPYGSLIGYLESNGHKVNTRRLILFASQICKGMEYLQTLRYVHRDLAARNILVASESLVKIADFGLTKIIPSDKEYYRVTQPGESPIFWYAPESLNESKFSHKSDVWSFGVVLHELFSYCDMSSNPKREIGHIVQGPSISMHLANILKNNWRLPAPPKCPPKVCSQYLVQLYR</sequence>
<evidence type="ECO:0000256" key="17">
    <source>
        <dbReference type="SAM" id="MobiDB-lite"/>
    </source>
</evidence>
<dbReference type="Gene3D" id="1.20.80.10">
    <property type="match status" value="1"/>
</dbReference>
<comment type="similarity">
    <text evidence="16">Belongs to the protein kinase superfamily. Tyr protein kinase family.</text>
</comment>
<dbReference type="SUPFAM" id="SSF55550">
    <property type="entry name" value="SH2 domain"/>
    <property type="match status" value="1"/>
</dbReference>
<reference evidence="21" key="3">
    <citation type="submission" date="2025-09" db="UniProtKB">
        <authorList>
            <consortium name="Ensembl"/>
        </authorList>
    </citation>
    <scope>IDENTIFICATION</scope>
</reference>
<evidence type="ECO:0000256" key="12">
    <source>
        <dbReference type="PIRSR" id="PIRSR000636-1"/>
    </source>
</evidence>
<dbReference type="SMART" id="SM00295">
    <property type="entry name" value="B41"/>
    <property type="match status" value="1"/>
</dbReference>
<dbReference type="GO" id="GO:0022407">
    <property type="term" value="P:regulation of cell-cell adhesion"/>
    <property type="evidence" value="ECO:0007669"/>
    <property type="project" value="UniProtKB-ARBA"/>
</dbReference>
<dbReference type="InterPro" id="IPR041381">
    <property type="entry name" value="JAK1-3/TYK2_PHL_dom"/>
</dbReference>
<dbReference type="CDD" id="cd05038">
    <property type="entry name" value="PTKc_Jak_rpt2"/>
    <property type="match status" value="1"/>
</dbReference>
<reference evidence="21" key="2">
    <citation type="submission" date="2025-08" db="UniProtKB">
        <authorList>
            <consortium name="Ensembl"/>
        </authorList>
    </citation>
    <scope>IDENTIFICATION</scope>
</reference>
<dbReference type="InterPro" id="IPR014352">
    <property type="entry name" value="FERM/acyl-CoA-bd_prot_sf"/>
</dbReference>
<dbReference type="InterPro" id="IPR016251">
    <property type="entry name" value="Tyr_kinase_non-rcpt_Jak/Tyk2"/>
</dbReference>
<dbReference type="GO" id="GO:0048468">
    <property type="term" value="P:cell development"/>
    <property type="evidence" value="ECO:0007669"/>
    <property type="project" value="UniProtKB-ARBA"/>
</dbReference>
<dbReference type="Proteomes" id="UP000472271">
    <property type="component" value="Chromosome 4"/>
</dbReference>
<reference evidence="21" key="1">
    <citation type="submission" date="2019-06" db="EMBL/GenBank/DDBJ databases">
        <authorList>
            <consortium name="Wellcome Sanger Institute Data Sharing"/>
        </authorList>
    </citation>
    <scope>NUCLEOTIDE SEQUENCE [LARGE SCALE GENOMIC DNA]</scope>
</reference>
<dbReference type="InterPro" id="IPR008266">
    <property type="entry name" value="Tyr_kinase_AS"/>
</dbReference>
<dbReference type="Gene3D" id="3.30.200.20">
    <property type="entry name" value="Phosphorylase Kinase, domain 1"/>
    <property type="match status" value="2"/>
</dbReference>
<dbReference type="GO" id="GO:0060397">
    <property type="term" value="P:growth hormone receptor signaling pathway via JAK-STAT"/>
    <property type="evidence" value="ECO:0007669"/>
    <property type="project" value="TreeGrafter"/>
</dbReference>
<dbReference type="Gene3D" id="3.30.505.10">
    <property type="entry name" value="SH2 domain"/>
    <property type="match status" value="1"/>
</dbReference>
<dbReference type="GO" id="GO:0050865">
    <property type="term" value="P:regulation of cell activation"/>
    <property type="evidence" value="ECO:0007669"/>
    <property type="project" value="UniProtKB-ARBA"/>
</dbReference>
<dbReference type="GO" id="GO:0005131">
    <property type="term" value="F:growth hormone receptor binding"/>
    <property type="evidence" value="ECO:0007669"/>
    <property type="project" value="TreeGrafter"/>
</dbReference>
<dbReference type="PANTHER" id="PTHR45807">
    <property type="entry name" value="TYROSINE-PROTEIN KINASE HOPSCOTCH"/>
    <property type="match status" value="1"/>
</dbReference>
<dbReference type="GO" id="GO:0005524">
    <property type="term" value="F:ATP binding"/>
    <property type="evidence" value="ECO:0007669"/>
    <property type="project" value="UniProtKB-UniRule"/>
</dbReference>
<dbReference type="InterPro" id="IPR041046">
    <property type="entry name" value="FERM_F2"/>
</dbReference>
<dbReference type="PROSITE" id="PS50011">
    <property type="entry name" value="PROTEIN_KINASE_DOM"/>
    <property type="match status" value="2"/>
</dbReference>
<dbReference type="SUPFAM" id="SSF50729">
    <property type="entry name" value="PH domain-like"/>
    <property type="match status" value="1"/>
</dbReference>
<evidence type="ECO:0000256" key="11">
    <source>
        <dbReference type="ARBA" id="ARBA00051245"/>
    </source>
</evidence>
<dbReference type="InterPro" id="IPR036860">
    <property type="entry name" value="SH2_dom_sf"/>
</dbReference>
<dbReference type="InterPro" id="IPR017441">
    <property type="entry name" value="Protein_kinase_ATP_BS"/>
</dbReference>
<accession>A0A673A6T3</accession>
<dbReference type="SMART" id="SM00252">
    <property type="entry name" value="SH2"/>
    <property type="match status" value="1"/>
</dbReference>
<evidence type="ECO:0000256" key="13">
    <source>
        <dbReference type="PIRSR" id="PIRSR000636-2"/>
    </source>
</evidence>
<dbReference type="InterPro" id="IPR051286">
    <property type="entry name" value="JAK"/>
</dbReference>
<keyword evidence="7 13" id="KW-0067">ATP-binding</keyword>
<dbReference type="PIRSF" id="PIRSF000636">
    <property type="entry name" value="TyrPK_Jak"/>
    <property type="match status" value="1"/>
</dbReference>
<dbReference type="Pfam" id="PF17887">
    <property type="entry name" value="Jak1_Phl"/>
    <property type="match status" value="1"/>
</dbReference>
<dbReference type="GO" id="GO:0035556">
    <property type="term" value="P:intracellular signal transduction"/>
    <property type="evidence" value="ECO:0007669"/>
    <property type="project" value="InterPro"/>
</dbReference>
<gene>
    <name evidence="21" type="primary">jak3</name>
</gene>
<dbReference type="InterPro" id="IPR019748">
    <property type="entry name" value="FERM_central"/>
</dbReference>
<evidence type="ECO:0000256" key="4">
    <source>
        <dbReference type="ARBA" id="ARBA00022737"/>
    </source>
</evidence>
<feature type="binding site" evidence="13">
    <location>
        <position position="841"/>
    </location>
    <ligand>
        <name>ATP</name>
        <dbReference type="ChEBI" id="CHEBI:30616"/>
    </ligand>
</feature>
<evidence type="ECO:0000313" key="22">
    <source>
        <dbReference type="Proteomes" id="UP000472271"/>
    </source>
</evidence>
<dbReference type="FunFam" id="3.30.505.10:FF:000073">
    <property type="entry name" value="Tyrosine-protein kinase"/>
    <property type="match status" value="1"/>
</dbReference>
<feature type="domain" description="SH2" evidence="18">
    <location>
        <begin position="364"/>
        <end position="462"/>
    </location>
</feature>
<keyword evidence="2" id="KW-0597">Phosphoprotein</keyword>
<dbReference type="InterPro" id="IPR041155">
    <property type="entry name" value="FERM_F1"/>
</dbReference>
<dbReference type="PANTHER" id="PTHR45807:SF3">
    <property type="entry name" value="TYROSINE-PROTEIN KINASE JAK3"/>
    <property type="match status" value="1"/>
</dbReference>
<dbReference type="FunFam" id="1.10.510.10:FF:001512">
    <property type="entry name" value="Receptor tyrosine-protein kinase erbB-2"/>
    <property type="match status" value="1"/>
</dbReference>
<feature type="binding site" evidence="15">
    <location>
        <position position="842"/>
    </location>
    <ligand>
        <name>ATP</name>
        <dbReference type="ChEBI" id="CHEBI:30616"/>
    </ligand>
</feature>
<dbReference type="PRINTS" id="PR00109">
    <property type="entry name" value="TYRKINASE"/>
</dbReference>
<evidence type="ECO:0000259" key="18">
    <source>
        <dbReference type="PROSITE" id="PS50001"/>
    </source>
</evidence>
<dbReference type="GO" id="GO:0016020">
    <property type="term" value="C:membrane"/>
    <property type="evidence" value="ECO:0007669"/>
    <property type="project" value="InterPro"/>
</dbReference>
<evidence type="ECO:0000256" key="15">
    <source>
        <dbReference type="PROSITE-ProRule" id="PRU10141"/>
    </source>
</evidence>
<dbReference type="GO" id="GO:0012505">
    <property type="term" value="C:endomembrane system"/>
    <property type="evidence" value="ECO:0007669"/>
    <property type="project" value="UniProtKB-SubCell"/>
</dbReference>
<dbReference type="InterPro" id="IPR020635">
    <property type="entry name" value="Tyr_kinase_cat_dom"/>
</dbReference>
<dbReference type="InterPro" id="IPR000980">
    <property type="entry name" value="SH2"/>
</dbReference>
<dbReference type="PROSITE" id="PS50057">
    <property type="entry name" value="FERM_3"/>
    <property type="match status" value="1"/>
</dbReference>
<keyword evidence="4" id="KW-0677">Repeat</keyword>
<dbReference type="Pfam" id="PF18377">
    <property type="entry name" value="FERM_F2"/>
    <property type="match status" value="1"/>
</dbReference>
<keyword evidence="22" id="KW-1185">Reference proteome</keyword>
<evidence type="ECO:0000256" key="5">
    <source>
        <dbReference type="ARBA" id="ARBA00022741"/>
    </source>
</evidence>
<evidence type="ECO:0000256" key="9">
    <source>
        <dbReference type="ARBA" id="ARBA00023136"/>
    </source>
</evidence>
<evidence type="ECO:0000256" key="16">
    <source>
        <dbReference type="RuleBase" id="RU362096"/>
    </source>
</evidence>
<dbReference type="SUPFAM" id="SSF56112">
    <property type="entry name" value="Protein kinase-like (PK-like)"/>
    <property type="match status" value="2"/>
</dbReference>
<keyword evidence="9" id="KW-0472">Membrane</keyword>
<keyword evidence="5 13" id="KW-0547">Nucleotide-binding</keyword>
<dbReference type="GO" id="GO:0007259">
    <property type="term" value="P:cell surface receptor signaling pathway via JAK-STAT"/>
    <property type="evidence" value="ECO:0007669"/>
    <property type="project" value="TreeGrafter"/>
</dbReference>
<dbReference type="FunFam" id="3.30.200.20:FF:000084">
    <property type="entry name" value="Tyrosine-protein kinase"/>
    <property type="match status" value="1"/>
</dbReference>
<dbReference type="Pfam" id="PF21990">
    <property type="entry name" value="SH2_1"/>
    <property type="match status" value="1"/>
</dbReference>
<dbReference type="GO" id="GO:0005829">
    <property type="term" value="C:cytosol"/>
    <property type="evidence" value="ECO:0007669"/>
    <property type="project" value="TreeGrafter"/>
</dbReference>
<dbReference type="InterPro" id="IPR000299">
    <property type="entry name" value="FERM_domain"/>
</dbReference>
<feature type="active site" description="Proton acceptor" evidence="12">
    <location>
        <position position="935"/>
    </location>
</feature>
<feature type="domain" description="Protein kinase" evidence="19">
    <location>
        <begin position="507"/>
        <end position="771"/>
    </location>
</feature>
<keyword evidence="6 16" id="KW-0418">Kinase</keyword>
<evidence type="ECO:0000256" key="7">
    <source>
        <dbReference type="ARBA" id="ARBA00022840"/>
    </source>
</evidence>
<dbReference type="Pfam" id="PF18379">
    <property type="entry name" value="FERM_F1"/>
    <property type="match status" value="1"/>
</dbReference>
<dbReference type="GO" id="GO:0050793">
    <property type="term" value="P:regulation of developmental process"/>
    <property type="evidence" value="ECO:0007669"/>
    <property type="project" value="UniProtKB-ARBA"/>
</dbReference>
<dbReference type="InterPro" id="IPR011993">
    <property type="entry name" value="PH-like_dom_sf"/>
</dbReference>
<evidence type="ECO:0000313" key="21">
    <source>
        <dbReference type="Ensembl" id="ENSSORP00005024317.1"/>
    </source>
</evidence>
<organism evidence="21 22">
    <name type="scientific">Sphaeramia orbicularis</name>
    <name type="common">orbiculate cardinalfish</name>
    <dbReference type="NCBI Taxonomy" id="375764"/>
    <lineage>
        <taxon>Eukaryota</taxon>
        <taxon>Metazoa</taxon>
        <taxon>Chordata</taxon>
        <taxon>Craniata</taxon>
        <taxon>Vertebrata</taxon>
        <taxon>Euteleostomi</taxon>
        <taxon>Actinopterygii</taxon>
        <taxon>Neopterygii</taxon>
        <taxon>Teleostei</taxon>
        <taxon>Neoteleostei</taxon>
        <taxon>Acanthomorphata</taxon>
        <taxon>Gobiaria</taxon>
        <taxon>Kurtiformes</taxon>
        <taxon>Apogonoidei</taxon>
        <taxon>Apogonidae</taxon>
        <taxon>Apogoninae</taxon>
        <taxon>Sphaeramia</taxon>
    </lineage>
</organism>
<comment type="subcellular location">
    <subcellularLocation>
        <location evidence="1">Endomembrane system</location>
    </subcellularLocation>
</comment>
<dbReference type="Pfam" id="PF07714">
    <property type="entry name" value="PK_Tyr_Ser-Thr"/>
    <property type="match status" value="2"/>
</dbReference>
<dbReference type="SMART" id="SM00219">
    <property type="entry name" value="TyrKc"/>
    <property type="match status" value="2"/>
</dbReference>
<comment type="catalytic activity">
    <reaction evidence="11 16">
        <text>L-tyrosyl-[protein] + ATP = O-phospho-L-tyrosyl-[protein] + ADP + H(+)</text>
        <dbReference type="Rhea" id="RHEA:10596"/>
        <dbReference type="Rhea" id="RHEA-COMP:10136"/>
        <dbReference type="Rhea" id="RHEA-COMP:20101"/>
        <dbReference type="ChEBI" id="CHEBI:15378"/>
        <dbReference type="ChEBI" id="CHEBI:30616"/>
        <dbReference type="ChEBI" id="CHEBI:46858"/>
        <dbReference type="ChEBI" id="CHEBI:61978"/>
        <dbReference type="ChEBI" id="CHEBI:456216"/>
        <dbReference type="EC" id="2.7.10.2"/>
    </reaction>
</comment>
<dbReference type="GO" id="GO:0030182">
    <property type="term" value="P:neuron differentiation"/>
    <property type="evidence" value="ECO:0007669"/>
    <property type="project" value="UniProtKB-ARBA"/>
</dbReference>
<dbReference type="InterPro" id="IPR011009">
    <property type="entry name" value="Kinase-like_dom_sf"/>
</dbReference>
<evidence type="ECO:0000256" key="14">
    <source>
        <dbReference type="PROSITE-ProRule" id="PRU00191"/>
    </source>
</evidence>
<dbReference type="PROSITE" id="PS50001">
    <property type="entry name" value="SH2"/>
    <property type="match status" value="1"/>
</dbReference>
<feature type="domain" description="Protein kinase" evidence="19">
    <location>
        <begin position="808"/>
        <end position="1063"/>
    </location>
</feature>
<dbReference type="InterPro" id="IPR001245">
    <property type="entry name" value="Ser-Thr/Tyr_kinase_cat_dom"/>
</dbReference>
<dbReference type="Gene3D" id="1.10.510.10">
    <property type="entry name" value="Transferase(Phosphotransferase) domain 1"/>
    <property type="match status" value="2"/>
</dbReference>
<dbReference type="InterPro" id="IPR019749">
    <property type="entry name" value="Band_41_domain"/>
</dbReference>
<evidence type="ECO:0000259" key="19">
    <source>
        <dbReference type="PROSITE" id="PS50011"/>
    </source>
</evidence>
<evidence type="ECO:0000259" key="20">
    <source>
        <dbReference type="PROSITE" id="PS50057"/>
    </source>
</evidence>
<name>A0A673A6T3_9TELE</name>
<dbReference type="Gene3D" id="2.30.29.30">
    <property type="entry name" value="Pleckstrin-homology domain (PH domain)/Phosphotyrosine-binding domain (PTB)"/>
    <property type="match status" value="1"/>
</dbReference>
<keyword evidence="10 16" id="KW-0829">Tyrosine-protein kinase</keyword>
<feature type="region of interest" description="Disordered" evidence="17">
    <location>
        <begin position="1"/>
        <end position="27"/>
    </location>
</feature>
<evidence type="ECO:0000256" key="1">
    <source>
        <dbReference type="ARBA" id="ARBA00004308"/>
    </source>
</evidence>
<feature type="domain" description="FERM" evidence="20">
    <location>
        <begin position="30"/>
        <end position="345"/>
    </location>
</feature>
<evidence type="ECO:0000256" key="8">
    <source>
        <dbReference type="ARBA" id="ARBA00022999"/>
    </source>
</evidence>
<evidence type="ECO:0000256" key="10">
    <source>
        <dbReference type="ARBA" id="ARBA00023137"/>
    </source>
</evidence>
<dbReference type="InterPro" id="IPR035963">
    <property type="entry name" value="FERM_2"/>
</dbReference>
<evidence type="ECO:0000256" key="6">
    <source>
        <dbReference type="ARBA" id="ARBA00022777"/>
    </source>
</evidence>
<dbReference type="AlphaFoldDB" id="A0A673A6T3"/>
<dbReference type="Ensembl" id="ENSSORT00005025030.1">
    <property type="protein sequence ID" value="ENSSORP00005024317.1"/>
    <property type="gene ID" value="ENSSORG00005008543.1"/>
</dbReference>
<dbReference type="CDD" id="cd14473">
    <property type="entry name" value="FERM_B-lobe"/>
    <property type="match status" value="1"/>
</dbReference>
<keyword evidence="8 14" id="KW-0727">SH2 domain</keyword>
<dbReference type="InterPro" id="IPR000719">
    <property type="entry name" value="Prot_kinase_dom"/>
</dbReference>
<proteinExistence type="inferred from homology"/>